<organism evidence="3 4">
    <name type="scientific">Paraburkholderia phenoliruptrix</name>
    <dbReference type="NCBI Taxonomy" id="252970"/>
    <lineage>
        <taxon>Bacteria</taxon>
        <taxon>Pseudomonadati</taxon>
        <taxon>Pseudomonadota</taxon>
        <taxon>Betaproteobacteria</taxon>
        <taxon>Burkholderiales</taxon>
        <taxon>Burkholderiaceae</taxon>
        <taxon>Paraburkholderia</taxon>
    </lineage>
</organism>
<feature type="domain" description="DUF2061" evidence="2">
    <location>
        <begin position="11"/>
        <end position="62"/>
    </location>
</feature>
<keyword evidence="1" id="KW-0472">Membrane</keyword>
<sequence>MTRTVSSRRSVVKAITYRVLIMCLDFVTIYLFTGTTHVAIAFMIVSNVYTSIGYLAHERIWARVGWGIGET</sequence>
<dbReference type="Pfam" id="PF09834">
    <property type="entry name" value="DUF2061"/>
    <property type="match status" value="1"/>
</dbReference>
<name>A0A6J5CPY0_9BURK</name>
<evidence type="ECO:0000259" key="2">
    <source>
        <dbReference type="Pfam" id="PF09834"/>
    </source>
</evidence>
<evidence type="ECO:0000313" key="3">
    <source>
        <dbReference type="EMBL" id="CAB3741987.1"/>
    </source>
</evidence>
<dbReference type="InterPro" id="IPR018638">
    <property type="entry name" value="DUF2061_membrane"/>
</dbReference>
<dbReference type="Proteomes" id="UP000494249">
    <property type="component" value="Unassembled WGS sequence"/>
</dbReference>
<keyword evidence="1" id="KW-1133">Transmembrane helix</keyword>
<gene>
    <name evidence="3" type="ORF">LMG22037_06550</name>
</gene>
<dbReference type="EMBL" id="CADIKB010000077">
    <property type="protein sequence ID" value="CAB3741987.1"/>
    <property type="molecule type" value="Genomic_DNA"/>
</dbReference>
<evidence type="ECO:0000256" key="1">
    <source>
        <dbReference type="SAM" id="Phobius"/>
    </source>
</evidence>
<feature type="transmembrane region" description="Helical" evidence="1">
    <location>
        <begin position="12"/>
        <end position="32"/>
    </location>
</feature>
<accession>A0A6J5CPY0</accession>
<protein>
    <recommendedName>
        <fullName evidence="2">DUF2061 domain-containing protein</fullName>
    </recommendedName>
</protein>
<reference evidence="3 4" key="1">
    <citation type="submission" date="2020-04" db="EMBL/GenBank/DDBJ databases">
        <authorList>
            <person name="De Canck E."/>
        </authorList>
    </citation>
    <scope>NUCLEOTIDE SEQUENCE [LARGE SCALE GENOMIC DNA]</scope>
    <source>
        <strain evidence="3 4">LMG 22037</strain>
    </source>
</reference>
<dbReference type="RefSeq" id="WP_035484684.1">
    <property type="nucleotide sequence ID" value="NZ_CADFGL010000071.1"/>
</dbReference>
<keyword evidence="1" id="KW-0812">Transmembrane</keyword>
<evidence type="ECO:0000313" key="4">
    <source>
        <dbReference type="Proteomes" id="UP000494249"/>
    </source>
</evidence>
<dbReference type="AlphaFoldDB" id="A0A6J5CPY0"/>
<proteinExistence type="predicted"/>